<feature type="domain" description="Transposase IS200-like" evidence="2">
    <location>
        <begin position="4"/>
        <end position="154"/>
    </location>
</feature>
<feature type="transmembrane region" description="Helical" evidence="1">
    <location>
        <begin position="20"/>
        <end position="37"/>
    </location>
</feature>
<dbReference type="InterPro" id="IPR002686">
    <property type="entry name" value="Transposase_17"/>
</dbReference>
<feature type="non-terminal residue" evidence="3">
    <location>
        <position position="1"/>
    </location>
</feature>
<keyword evidence="1" id="KW-0812">Transmembrane</keyword>
<evidence type="ECO:0000256" key="1">
    <source>
        <dbReference type="SAM" id="Phobius"/>
    </source>
</evidence>
<dbReference type="InterPro" id="IPR036515">
    <property type="entry name" value="Transposase_17_sf"/>
</dbReference>
<gene>
    <name evidence="3" type="ORF">MNBD_GAMMA01-913</name>
</gene>
<reference evidence="3" key="1">
    <citation type="submission" date="2018-06" db="EMBL/GenBank/DDBJ databases">
        <authorList>
            <person name="Zhirakovskaya E."/>
        </authorList>
    </citation>
    <scope>NUCLEOTIDE SEQUENCE</scope>
</reference>
<dbReference type="GO" id="GO:0004803">
    <property type="term" value="F:transposase activity"/>
    <property type="evidence" value="ECO:0007669"/>
    <property type="project" value="InterPro"/>
</dbReference>
<dbReference type="EMBL" id="UOEW01000206">
    <property type="protein sequence ID" value="VAW38516.1"/>
    <property type="molecule type" value="Genomic_DNA"/>
</dbReference>
<accession>A0A3B0W1Q1</accession>
<dbReference type="Gene3D" id="3.30.70.1290">
    <property type="entry name" value="Transposase IS200-like"/>
    <property type="match status" value="1"/>
</dbReference>
<keyword evidence="1" id="KW-1133">Transmembrane helix</keyword>
<dbReference type="AlphaFoldDB" id="A0A3B0W1Q1"/>
<dbReference type="PANTHER" id="PTHR34322">
    <property type="entry name" value="TRANSPOSASE, Y1_TNP DOMAIN-CONTAINING"/>
    <property type="match status" value="1"/>
</dbReference>
<dbReference type="GO" id="GO:0006313">
    <property type="term" value="P:DNA transposition"/>
    <property type="evidence" value="ECO:0007669"/>
    <property type="project" value="InterPro"/>
</dbReference>
<evidence type="ECO:0000259" key="2">
    <source>
        <dbReference type="SMART" id="SM01321"/>
    </source>
</evidence>
<protein>
    <submittedName>
        <fullName evidence="3">Transposase and inactivated derivatives</fullName>
    </submittedName>
</protein>
<dbReference type="PANTHER" id="PTHR34322:SF2">
    <property type="entry name" value="TRANSPOSASE IS200-LIKE DOMAIN-CONTAINING PROTEIN"/>
    <property type="match status" value="1"/>
</dbReference>
<name>A0A3B0W1Q1_9ZZZZ</name>
<organism evidence="3">
    <name type="scientific">hydrothermal vent metagenome</name>
    <dbReference type="NCBI Taxonomy" id="652676"/>
    <lineage>
        <taxon>unclassified sequences</taxon>
        <taxon>metagenomes</taxon>
        <taxon>ecological metagenomes</taxon>
    </lineage>
</organism>
<keyword evidence="1" id="KW-0472">Membrane</keyword>
<proteinExistence type="predicted"/>
<evidence type="ECO:0000313" key="3">
    <source>
        <dbReference type="EMBL" id="VAW38516.1"/>
    </source>
</evidence>
<dbReference type="GO" id="GO:0003677">
    <property type="term" value="F:DNA binding"/>
    <property type="evidence" value="ECO:0007669"/>
    <property type="project" value="InterPro"/>
</dbReference>
<sequence length="280" mass="32418">KDKYSGNCYEHRRKPIVERIKFLALIFNIDVCAYAIMSNHYHLVLKINSTKTWDDKQVLVYWSSLCKPEPMCQKFLNNEAQSKAELAMVYRQTDIYRKRLMSISWFMKLLNEHIAKEANKEDEVTGSFFESRFKSQALLDERALLTCMAYVDLNPIRAAMATTPETSDYTSIQARIKNKSTFLLNLGLGENDINFALTDYCELVDATGRCLLDDKKGFINDSLPPILNRLGLDSITWLDELNQFKFKGRKAIGAIEKLKRYVKNIKYKIQRDIGLKPALE</sequence>
<dbReference type="SUPFAM" id="SSF143422">
    <property type="entry name" value="Transposase IS200-like"/>
    <property type="match status" value="1"/>
</dbReference>
<dbReference type="SMART" id="SM01321">
    <property type="entry name" value="Y1_Tnp"/>
    <property type="match status" value="1"/>
</dbReference>